<keyword evidence="4" id="KW-1185">Reference proteome</keyword>
<feature type="signal peptide" evidence="2">
    <location>
        <begin position="1"/>
        <end position="38"/>
    </location>
</feature>
<dbReference type="Gene3D" id="3.40.190.150">
    <property type="entry name" value="Bordetella uptake gene, domain 1"/>
    <property type="match status" value="1"/>
</dbReference>
<dbReference type="SUPFAM" id="SSF53850">
    <property type="entry name" value="Periplasmic binding protein-like II"/>
    <property type="match status" value="1"/>
</dbReference>
<dbReference type="CDD" id="cd07012">
    <property type="entry name" value="PBP2_Bug_TTT"/>
    <property type="match status" value="1"/>
</dbReference>
<evidence type="ECO:0000256" key="2">
    <source>
        <dbReference type="SAM" id="SignalP"/>
    </source>
</evidence>
<dbReference type="Proteomes" id="UP001336250">
    <property type="component" value="Unassembled WGS sequence"/>
</dbReference>
<dbReference type="InterPro" id="IPR005064">
    <property type="entry name" value="BUG"/>
</dbReference>
<dbReference type="RefSeq" id="WP_332293066.1">
    <property type="nucleotide sequence ID" value="NZ_JAZIBG010000056.1"/>
</dbReference>
<protein>
    <submittedName>
        <fullName evidence="3">Tripartite tricarboxylate transporter substrate binding protein</fullName>
    </submittedName>
</protein>
<evidence type="ECO:0000313" key="4">
    <source>
        <dbReference type="Proteomes" id="UP001336250"/>
    </source>
</evidence>
<comment type="similarity">
    <text evidence="1">Belongs to the UPF0065 (bug) family.</text>
</comment>
<dbReference type="InterPro" id="IPR042100">
    <property type="entry name" value="Bug_dom1"/>
</dbReference>
<dbReference type="Gene3D" id="3.40.190.10">
    <property type="entry name" value="Periplasmic binding protein-like II"/>
    <property type="match status" value="1"/>
</dbReference>
<dbReference type="PIRSF" id="PIRSF017082">
    <property type="entry name" value="YflP"/>
    <property type="match status" value="1"/>
</dbReference>
<dbReference type="PANTHER" id="PTHR42928:SF5">
    <property type="entry name" value="BLR1237 PROTEIN"/>
    <property type="match status" value="1"/>
</dbReference>
<name>A0AAW9QKH7_9BURK</name>
<proteinExistence type="inferred from homology"/>
<organism evidence="3 4">
    <name type="scientific">Aquincola agrisoli</name>
    <dbReference type="NCBI Taxonomy" id="3119538"/>
    <lineage>
        <taxon>Bacteria</taxon>
        <taxon>Pseudomonadati</taxon>
        <taxon>Pseudomonadota</taxon>
        <taxon>Betaproteobacteria</taxon>
        <taxon>Burkholderiales</taxon>
        <taxon>Sphaerotilaceae</taxon>
        <taxon>Aquincola</taxon>
    </lineage>
</organism>
<evidence type="ECO:0000256" key="1">
    <source>
        <dbReference type="ARBA" id="ARBA00006987"/>
    </source>
</evidence>
<feature type="chain" id="PRO_5043600516" evidence="2">
    <location>
        <begin position="39"/>
        <end position="340"/>
    </location>
</feature>
<dbReference type="Pfam" id="PF03401">
    <property type="entry name" value="TctC"/>
    <property type="match status" value="1"/>
</dbReference>
<keyword evidence="2" id="KW-0732">Signal</keyword>
<reference evidence="3 4" key="1">
    <citation type="submission" date="2024-02" db="EMBL/GenBank/DDBJ databases">
        <title>Genome sequence of Aquincola sp. MAHUQ-54.</title>
        <authorList>
            <person name="Huq M.A."/>
        </authorList>
    </citation>
    <scope>NUCLEOTIDE SEQUENCE [LARGE SCALE GENOMIC DNA]</scope>
    <source>
        <strain evidence="3 4">MAHUQ-54</strain>
    </source>
</reference>
<evidence type="ECO:0000313" key="3">
    <source>
        <dbReference type="EMBL" id="MEF7617302.1"/>
    </source>
</evidence>
<comment type="caution">
    <text evidence="3">The sequence shown here is derived from an EMBL/GenBank/DDBJ whole genome shotgun (WGS) entry which is preliminary data.</text>
</comment>
<accession>A0AAW9QKH7</accession>
<dbReference type="AlphaFoldDB" id="A0AAW9QKH7"/>
<dbReference type="EMBL" id="JAZIBG010000056">
    <property type="protein sequence ID" value="MEF7617302.1"/>
    <property type="molecule type" value="Genomic_DNA"/>
</dbReference>
<sequence>MPATSLLPSAPARRRGLLLAAWLAVGGLSALPAAPASAQPKPWQPQRPIRVVVPYGPGGSSDVVARLLTAEMTKILGQTVFVENKGGASGQVAMQEVARAAPDGYTIVLGHVGTLAVNPAMFEKLPYADKDFEPVGLLAKVPMVFAVGAHVPAKNLKEFIALAKANPGKFSYGSAGNGSAGHLAFEMLKLAAGIDVIHVPYKGTGAQLNDLLAGNIDAASAGPPAFIQHAEGGRLRVIATGSPQRLPALPEVPSVAEHGYPGFDSSQWFGFLAPARTPEHVVARIQDAAEKALQVPSVQERLKGEATVPAPMKGPQFAAFIQSERERWGIVVRQAKLKVE</sequence>
<dbReference type="PANTHER" id="PTHR42928">
    <property type="entry name" value="TRICARBOXYLATE-BINDING PROTEIN"/>
    <property type="match status" value="1"/>
</dbReference>
<gene>
    <name evidence="3" type="ORF">V4F39_25550</name>
</gene>